<reference evidence="2 3" key="1">
    <citation type="journal article" date="2007" name="Science">
        <title>Sea anemone genome reveals ancestral eumetazoan gene repertoire and genomic organization.</title>
        <authorList>
            <person name="Putnam N.H."/>
            <person name="Srivastava M."/>
            <person name="Hellsten U."/>
            <person name="Dirks B."/>
            <person name="Chapman J."/>
            <person name="Salamov A."/>
            <person name="Terry A."/>
            <person name="Shapiro H."/>
            <person name="Lindquist E."/>
            <person name="Kapitonov V.V."/>
            <person name="Jurka J."/>
            <person name="Genikhovich G."/>
            <person name="Grigoriev I.V."/>
            <person name="Lucas S.M."/>
            <person name="Steele R.E."/>
            <person name="Finnerty J.R."/>
            <person name="Technau U."/>
            <person name="Martindale M.Q."/>
            <person name="Rokhsar D.S."/>
        </authorList>
    </citation>
    <scope>NUCLEOTIDE SEQUENCE [LARGE SCALE GENOMIC DNA]</scope>
    <source>
        <strain evidence="3">CH2 X CH6</strain>
    </source>
</reference>
<dbReference type="HOGENOM" id="CLU_831430_0_0_1"/>
<dbReference type="eggNOG" id="ENOG502QUPC">
    <property type="taxonomic scope" value="Eukaryota"/>
</dbReference>
<dbReference type="AlphaFoldDB" id="A7SAK0"/>
<dbReference type="KEGG" id="nve:5510958"/>
<feature type="compositionally biased region" description="Low complexity" evidence="1">
    <location>
        <begin position="171"/>
        <end position="187"/>
    </location>
</feature>
<dbReference type="OMA" id="KRQSEYP"/>
<sequence length="338" mass="38393">MAEVMNLGDFKLSARKLRFLQVESSSRISFNKELTGEHMPLFLGADVLYDCPITIANLPRTHARFAKRGLATKITFPASQRVIGIHGTSKGVWFYSIQGLFRVVFEYYNREDQLDVIEHLQNVLKLRISDSLLKEEIDLSYALTLFDERDLKAHGNSEVCFQEAGSDRENSSPSSHSNSASENNNSASSQINALDHNIRKCDSLFQELNSYLCKYQSDCSESNDLNAKQKLLCKLCKLIGREFNNAKPDIEAKVTQFKAKHILTIHSLPCAEEVVEELFPLYMRDLMWVWMGGEEQAARTPNSSLYPLMQLILEFANQTLVSGVAHVLYSRLLRSDRV</sequence>
<accession>A7SAK0</accession>
<proteinExistence type="predicted"/>
<keyword evidence="3" id="KW-1185">Reference proteome</keyword>
<evidence type="ECO:0000313" key="2">
    <source>
        <dbReference type="EMBL" id="EDO39322.1"/>
    </source>
</evidence>
<dbReference type="Proteomes" id="UP000001593">
    <property type="component" value="Unassembled WGS sequence"/>
</dbReference>
<dbReference type="InParanoid" id="A7SAK0"/>
<evidence type="ECO:0000313" key="3">
    <source>
        <dbReference type="Proteomes" id="UP000001593"/>
    </source>
</evidence>
<protein>
    <submittedName>
        <fullName evidence="2">Uncharacterized protein</fullName>
    </submittedName>
</protein>
<gene>
    <name evidence="2" type="ORF">NEMVEDRAFT_v1g209294</name>
</gene>
<name>A7SAK0_NEMVE</name>
<dbReference type="OrthoDB" id="10048622at2759"/>
<feature type="region of interest" description="Disordered" evidence="1">
    <location>
        <begin position="162"/>
        <end position="187"/>
    </location>
</feature>
<dbReference type="PhylomeDB" id="A7SAK0"/>
<organism evidence="2 3">
    <name type="scientific">Nematostella vectensis</name>
    <name type="common">Starlet sea anemone</name>
    <dbReference type="NCBI Taxonomy" id="45351"/>
    <lineage>
        <taxon>Eukaryota</taxon>
        <taxon>Metazoa</taxon>
        <taxon>Cnidaria</taxon>
        <taxon>Anthozoa</taxon>
        <taxon>Hexacorallia</taxon>
        <taxon>Actiniaria</taxon>
        <taxon>Edwardsiidae</taxon>
        <taxon>Nematostella</taxon>
    </lineage>
</organism>
<evidence type="ECO:0000256" key="1">
    <source>
        <dbReference type="SAM" id="MobiDB-lite"/>
    </source>
</evidence>
<dbReference type="EMBL" id="DS469609">
    <property type="protein sequence ID" value="EDO39322.1"/>
    <property type="molecule type" value="Genomic_DNA"/>
</dbReference>